<dbReference type="AlphaFoldDB" id="A0A411MIB4"/>
<dbReference type="Proteomes" id="UP000291130">
    <property type="component" value="Chromosome"/>
</dbReference>
<gene>
    <name evidence="1" type="ORF">EXN22_13160</name>
</gene>
<dbReference type="KEGG" id="ptk:EXN22_13160"/>
<evidence type="ECO:0000313" key="2">
    <source>
        <dbReference type="Proteomes" id="UP000291130"/>
    </source>
</evidence>
<accession>A0A411MIB4</accession>
<keyword evidence="2" id="KW-1185">Reference proteome</keyword>
<evidence type="ECO:0000313" key="1">
    <source>
        <dbReference type="EMBL" id="QBF26596.1"/>
    </source>
</evidence>
<sequence length="131" mass="14461">MHHCADHQPDTGDLKENARLAEALASAINDAMSPEPACGESTTTIDPQLLREAIALFGTKRFHSGTALLSPMTCTEHRRPPPGSVAEIAIRDRASCWGYQRAILRVYFRFLEPEIPPQSPVQMFFGDPDSL</sequence>
<proteinExistence type="predicted"/>
<organism evidence="1 2">
    <name type="scientific">Pseudomonas tructae</name>
    <dbReference type="NCBI Taxonomy" id="2518644"/>
    <lineage>
        <taxon>Bacteria</taxon>
        <taxon>Pseudomonadati</taxon>
        <taxon>Pseudomonadota</taxon>
        <taxon>Gammaproteobacteria</taxon>
        <taxon>Pseudomonadales</taxon>
        <taxon>Pseudomonadaceae</taxon>
        <taxon>Pseudomonas</taxon>
    </lineage>
</organism>
<protein>
    <submittedName>
        <fullName evidence="1">Uncharacterized protein</fullName>
    </submittedName>
</protein>
<dbReference type="OrthoDB" id="7033280at2"/>
<dbReference type="EMBL" id="CP035952">
    <property type="protein sequence ID" value="QBF26596.1"/>
    <property type="molecule type" value="Genomic_DNA"/>
</dbReference>
<name>A0A411MIB4_9PSED</name>
<reference evidence="1 2" key="1">
    <citation type="submission" date="2019-02" db="EMBL/GenBank/DDBJ databases">
        <title>Complete genome sequence of Pseudomonas sp. SNU WT1 isolated from rainbow trout.</title>
        <authorList>
            <person name="Oh W.T."/>
            <person name="Park S.C."/>
        </authorList>
    </citation>
    <scope>NUCLEOTIDE SEQUENCE [LARGE SCALE GENOMIC DNA]</scope>
    <source>
        <strain evidence="1 2">SNU WT1</strain>
    </source>
</reference>